<dbReference type="Proteomes" id="UP000432015">
    <property type="component" value="Unassembled WGS sequence"/>
</dbReference>
<dbReference type="AlphaFoldDB" id="A0A7K1KTP4"/>
<sequence>MRKIVMTGVAAALALGLTACGNVGDTKSAATPAAPTPPAAPTASQGPGGTSAPSGAATPGGASTPTTPGGSDAPTVRHSPLAQPGGKPAKEAWGRLRYVAPGKFSVGNVIFFTATDTVVYVAGGTCPDGTPPPADVSRCSVDGFDEWVRAAPHNAVVRFSGQAATMIRETQ</sequence>
<feature type="chain" id="PRO_5039101195" description="Lipoprotein" evidence="2">
    <location>
        <begin position="22"/>
        <end position="171"/>
    </location>
</feature>
<feature type="signal peptide" evidence="2">
    <location>
        <begin position="1"/>
        <end position="21"/>
    </location>
</feature>
<evidence type="ECO:0000313" key="4">
    <source>
        <dbReference type="Proteomes" id="UP000432015"/>
    </source>
</evidence>
<reference evidence="3 4" key="1">
    <citation type="submission" date="2019-11" db="EMBL/GenBank/DDBJ databases">
        <authorList>
            <person name="Cao P."/>
        </authorList>
    </citation>
    <scope>NUCLEOTIDE SEQUENCE [LARGE SCALE GENOMIC DNA]</scope>
    <source>
        <strain evidence="3 4">NEAU-AAG5</strain>
    </source>
</reference>
<feature type="region of interest" description="Disordered" evidence="1">
    <location>
        <begin position="28"/>
        <end position="88"/>
    </location>
</feature>
<comment type="caution">
    <text evidence="3">The sequence shown here is derived from an EMBL/GenBank/DDBJ whole genome shotgun (WGS) entry which is preliminary data.</text>
</comment>
<name>A0A7K1KTP4_9ACTN</name>
<proteinExistence type="predicted"/>
<keyword evidence="4" id="KW-1185">Reference proteome</keyword>
<dbReference type="EMBL" id="WOFH01000001">
    <property type="protein sequence ID" value="MUN35568.1"/>
    <property type="molecule type" value="Genomic_DNA"/>
</dbReference>
<evidence type="ECO:0008006" key="5">
    <source>
        <dbReference type="Google" id="ProtNLM"/>
    </source>
</evidence>
<evidence type="ECO:0000256" key="1">
    <source>
        <dbReference type="SAM" id="MobiDB-lite"/>
    </source>
</evidence>
<gene>
    <name evidence="3" type="ORF">GNZ18_02995</name>
</gene>
<evidence type="ECO:0000256" key="2">
    <source>
        <dbReference type="SAM" id="SignalP"/>
    </source>
</evidence>
<dbReference type="PROSITE" id="PS51257">
    <property type="entry name" value="PROKAR_LIPOPROTEIN"/>
    <property type="match status" value="1"/>
</dbReference>
<accession>A0A7K1KTP4</accession>
<organism evidence="3 4">
    <name type="scientific">Actinomadura litoris</name>
    <dbReference type="NCBI Taxonomy" id="2678616"/>
    <lineage>
        <taxon>Bacteria</taxon>
        <taxon>Bacillati</taxon>
        <taxon>Actinomycetota</taxon>
        <taxon>Actinomycetes</taxon>
        <taxon>Streptosporangiales</taxon>
        <taxon>Thermomonosporaceae</taxon>
        <taxon>Actinomadura</taxon>
    </lineage>
</organism>
<keyword evidence="2" id="KW-0732">Signal</keyword>
<protein>
    <recommendedName>
        <fullName evidence="5">Lipoprotein</fullName>
    </recommendedName>
</protein>
<evidence type="ECO:0000313" key="3">
    <source>
        <dbReference type="EMBL" id="MUN35568.1"/>
    </source>
</evidence>
<feature type="compositionally biased region" description="Low complexity" evidence="1">
    <location>
        <begin position="41"/>
        <end position="71"/>
    </location>
</feature>
<dbReference type="RefSeq" id="WP_156214491.1">
    <property type="nucleotide sequence ID" value="NZ_WOFH01000001.1"/>
</dbReference>